<dbReference type="RefSeq" id="WP_175225744.1">
    <property type="nucleotide sequence ID" value="NZ_CADIKH010000005.1"/>
</dbReference>
<dbReference type="Proteomes" id="UP000494363">
    <property type="component" value="Unassembled WGS sequence"/>
</dbReference>
<dbReference type="PANTHER" id="PTHR38595">
    <property type="entry name" value="CYTOPLASMIC PROTEIN-RELATED"/>
    <property type="match status" value="1"/>
</dbReference>
<accession>A0A6J5DCD3</accession>
<sequence>MAELMPQERLQPSLLDRLTDQQPEQSEESREQRVITAARLRECVTRDIAWLLNCTRQWDSAELAAYPEVDNSVLNFGIPDLTGAALSGIDAGVLQNRIRATLINFEPRLIGGTVQVTVGVDGSRMDSRSLSLRIEAEMWAQPMPLSLYLRTEVDLETGEFDVSQHYYG</sequence>
<organism evidence="3 4">
    <name type="scientific">Paraburkholderia humisilvae</name>
    <dbReference type="NCBI Taxonomy" id="627669"/>
    <lineage>
        <taxon>Bacteria</taxon>
        <taxon>Pseudomonadati</taxon>
        <taxon>Pseudomonadota</taxon>
        <taxon>Betaproteobacteria</taxon>
        <taxon>Burkholderiales</taxon>
        <taxon>Burkholderiaceae</taxon>
        <taxon>Paraburkholderia</taxon>
    </lineage>
</organism>
<dbReference type="NCBIfam" id="TIGR03357">
    <property type="entry name" value="VI_zyme"/>
    <property type="match status" value="1"/>
</dbReference>
<protein>
    <recommendedName>
        <fullName evidence="2">IraD/Gp25-like domain-containing protein</fullName>
    </recommendedName>
</protein>
<keyword evidence="4" id="KW-1185">Reference proteome</keyword>
<evidence type="ECO:0000313" key="4">
    <source>
        <dbReference type="Proteomes" id="UP000494363"/>
    </source>
</evidence>
<dbReference type="PANTHER" id="PTHR38595:SF1">
    <property type="entry name" value="TYPE VI SECRETION SYSTEM COMPONENT TSSE1"/>
    <property type="match status" value="1"/>
</dbReference>
<dbReference type="Pfam" id="PF04965">
    <property type="entry name" value="GPW_gp25"/>
    <property type="match status" value="1"/>
</dbReference>
<evidence type="ECO:0000256" key="1">
    <source>
        <dbReference type="SAM" id="MobiDB-lite"/>
    </source>
</evidence>
<feature type="domain" description="IraD/Gp25-like" evidence="2">
    <location>
        <begin position="39"/>
        <end position="142"/>
    </location>
</feature>
<name>A0A6J5DCD3_9BURK</name>
<dbReference type="InterPro" id="IPR053176">
    <property type="entry name" value="T6SS_TssE1-like"/>
</dbReference>
<dbReference type="AlphaFoldDB" id="A0A6J5DCD3"/>
<gene>
    <name evidence="3" type="ORF">LMG29542_01414</name>
</gene>
<dbReference type="InterPro" id="IPR007048">
    <property type="entry name" value="IraD/Gp25-like"/>
</dbReference>
<dbReference type="SUPFAM" id="SSF160719">
    <property type="entry name" value="gpW/gp25-like"/>
    <property type="match status" value="1"/>
</dbReference>
<evidence type="ECO:0000313" key="3">
    <source>
        <dbReference type="EMBL" id="CAB3751104.1"/>
    </source>
</evidence>
<proteinExistence type="predicted"/>
<feature type="region of interest" description="Disordered" evidence="1">
    <location>
        <begin position="1"/>
        <end position="32"/>
    </location>
</feature>
<dbReference type="EMBL" id="CADIKH010000005">
    <property type="protein sequence ID" value="CAB3751104.1"/>
    <property type="molecule type" value="Genomic_DNA"/>
</dbReference>
<evidence type="ECO:0000259" key="2">
    <source>
        <dbReference type="Pfam" id="PF04965"/>
    </source>
</evidence>
<reference evidence="3 4" key="1">
    <citation type="submission" date="2020-04" db="EMBL/GenBank/DDBJ databases">
        <authorList>
            <person name="De Canck E."/>
        </authorList>
    </citation>
    <scope>NUCLEOTIDE SEQUENCE [LARGE SCALE GENOMIC DNA]</scope>
    <source>
        <strain evidence="3 4">LMG 29542</strain>
    </source>
</reference>
<dbReference type="InterPro" id="IPR017737">
    <property type="entry name" value="TssE1-like"/>
</dbReference>